<evidence type="ECO:0000256" key="1">
    <source>
        <dbReference type="SAM" id="MobiDB-lite"/>
    </source>
</evidence>
<reference evidence="2" key="1">
    <citation type="journal article" date="2020" name="bioRxiv">
        <title>Chromosome-level reference genome of the European wasp spider Argiope bruennichi: a resource for studies on range expansion and evolutionary adaptation.</title>
        <authorList>
            <person name="Sheffer M.M."/>
            <person name="Hoppe A."/>
            <person name="Krehenwinkel H."/>
            <person name="Uhl G."/>
            <person name="Kuss A.W."/>
            <person name="Jensen L."/>
            <person name="Jensen C."/>
            <person name="Gillespie R.G."/>
            <person name="Hoff K.J."/>
            <person name="Prost S."/>
        </authorList>
    </citation>
    <scope>NUCLEOTIDE SEQUENCE</scope>
</reference>
<evidence type="ECO:0000313" key="2">
    <source>
        <dbReference type="EMBL" id="KAF8773519.1"/>
    </source>
</evidence>
<keyword evidence="3" id="KW-1185">Reference proteome</keyword>
<reference evidence="2" key="2">
    <citation type="submission" date="2020-06" db="EMBL/GenBank/DDBJ databases">
        <authorList>
            <person name="Sheffer M."/>
        </authorList>
    </citation>
    <scope>NUCLEOTIDE SEQUENCE</scope>
</reference>
<dbReference type="EMBL" id="JABXBU010002227">
    <property type="protein sequence ID" value="KAF8773519.1"/>
    <property type="molecule type" value="Genomic_DNA"/>
</dbReference>
<dbReference type="Proteomes" id="UP000807504">
    <property type="component" value="Unassembled WGS sequence"/>
</dbReference>
<sequence length="1080" mass="126109">MEEKENRNDLLSDKSTANNDVDFCSFYYRAVKRLLDIDSKENVSYLYRYAKIFHEYYDFFCQVRPAPEDRDDAIIKLLRSSLYYKLMYVYKNATLLSSAIAFHFWNVYKQNPNVLEKLIKKKIVKICSIGGSSAPDIVAVITVLKSIALKNNIELDFRVTVIDFNKDWKNTCITVLRCLEEFCEGTWKINFIRSNLANTNAWTPETLKAIQEADIITMVKFISKYDNKKNIVEMICDEIKSEAIFFVLDHPVTRLIELFLSICDLGGLYLIDVELCDCHTLELEAVKQLRTLYQKHFGNEKLLRSNVSCNLFVSVWLKASSETDTKLKDNLECVFQTNTEKFNPKQTFLSNPAFTKWEKLFTKRSNQLVGAQKGSRNMCRRKREKEAIYLGNLFMRKKAWIHFKINIVAVITVLKSISVNIGIELDFRVTIIDSCTDWKNTCITLLSCLEEFEKATWKINFIQSNLADKGRWTPEMLTAIQEADVITLVRYISKLTHKMKIVEMICDESQTQAMLFILDHTVTSQVKIYFECAHLDNFHLIHVELCDCHTLDFEAVRHLRNLYQKHFGLDKHLRSNVVFNKFVSVWVRASPETDAKHKENMQSIFQNNAEKYNPKQDYLSTNDLTKWKNVLTKEKAAAGWNTKGIKKLVRKEEGKRSNMFGEFIRQEKRVHTLQKQLSTEVQSAENDNDDEVSETNEDSLERYLVQKRQYALIKKSAYFSSLRSNNAVAFHFRNIYKQSPKNIKRLVKKRLVKICSLGGGSASDIVAIVTVLESIALESDIELDFRVTIIESDERWKITCLIILSCLKAFHKATWKITFIHGNLAKEDSWIPNCCKAIQEADIITMVRFISTCNLVEKNIKDICERMQPRTLLFVLDHPIKEVIDLSFGVTDSNDFELIYNELWEFHPLDIEAVKHFQTLFQKHFGDQKHFRLNTSFNLFVSVWIKTSTESHRKYEDKIKCIFRNNVEKYNPRQSSLSSNAVTKWKNLFTKQKEAAGWNAKGIRKFVQVGKEKRNCLLVELIDEKKKLDILQNDLLSKLLSLDKEKKELKEIDEESLKKYLIQKSNYSFKKRTVYYSSFH</sequence>
<feature type="compositionally biased region" description="Acidic residues" evidence="1">
    <location>
        <begin position="686"/>
        <end position="696"/>
    </location>
</feature>
<name>A0A8T0EMS8_ARGBR</name>
<comment type="caution">
    <text evidence="2">The sequence shown here is derived from an EMBL/GenBank/DDBJ whole genome shotgun (WGS) entry which is preliminary data.</text>
</comment>
<gene>
    <name evidence="2" type="ORF">HNY73_016175</name>
</gene>
<organism evidence="2 3">
    <name type="scientific">Argiope bruennichi</name>
    <name type="common">Wasp spider</name>
    <name type="synonym">Aranea bruennichi</name>
    <dbReference type="NCBI Taxonomy" id="94029"/>
    <lineage>
        <taxon>Eukaryota</taxon>
        <taxon>Metazoa</taxon>
        <taxon>Ecdysozoa</taxon>
        <taxon>Arthropoda</taxon>
        <taxon>Chelicerata</taxon>
        <taxon>Arachnida</taxon>
        <taxon>Araneae</taxon>
        <taxon>Araneomorphae</taxon>
        <taxon>Entelegynae</taxon>
        <taxon>Araneoidea</taxon>
        <taxon>Araneidae</taxon>
        <taxon>Argiope</taxon>
    </lineage>
</organism>
<dbReference type="AlphaFoldDB" id="A0A8T0EMS8"/>
<accession>A0A8T0EMS8</accession>
<proteinExistence type="predicted"/>
<protein>
    <submittedName>
        <fullName evidence="2">Uncharacterized protein</fullName>
    </submittedName>
</protein>
<evidence type="ECO:0000313" key="3">
    <source>
        <dbReference type="Proteomes" id="UP000807504"/>
    </source>
</evidence>
<feature type="region of interest" description="Disordered" evidence="1">
    <location>
        <begin position="677"/>
        <end position="696"/>
    </location>
</feature>